<sequence>MRWIPFIASLPIIFLLGADSPSETRNPDIEMLQFRSQTTSNMEPINASLQGADHFEVAWRLQDSSPQKLFIANDSTAYYQSDGQWQSVLPSGERLQVKPSAKLPEAAKPLISLISLILKATERSLTLLEDQKERWTYSLPESNQIRPNTLQYDAAEHIYFQDNNGSWYSLDHNGKERYKLLLQAPDSQLMCKAAPSGDAFCTSPSLGILAVREKITAPRLIIDGKERFFPQRPEIMNNRTFVPLRSIFEAMNTKVVWNQDTQTVTAVKGNRTISLTRDSENALLNGKKIQLDAPPILYQGSMYVPLRFVGEALGATVIWENVTRTIQIIS</sequence>
<evidence type="ECO:0000313" key="3">
    <source>
        <dbReference type="Proteomes" id="UP001527099"/>
    </source>
</evidence>
<proteinExistence type="predicted"/>
<dbReference type="InterPro" id="IPR012854">
    <property type="entry name" value="Cu_amine_oxidase-like_N"/>
</dbReference>
<dbReference type="SUPFAM" id="SSF55383">
    <property type="entry name" value="Copper amine oxidase, domain N"/>
    <property type="match status" value="1"/>
</dbReference>
<name>A0ABT4GCI6_9BACL</name>
<evidence type="ECO:0000313" key="2">
    <source>
        <dbReference type="EMBL" id="MCY9693902.1"/>
    </source>
</evidence>
<dbReference type="Gene3D" id="3.30.457.10">
    <property type="entry name" value="Copper amine oxidase-like, N-terminal domain"/>
    <property type="match status" value="1"/>
</dbReference>
<protein>
    <submittedName>
        <fullName evidence="2">Copper amine oxidase N-terminal domain-containing protein</fullName>
    </submittedName>
</protein>
<comment type="caution">
    <text evidence="2">The sequence shown here is derived from an EMBL/GenBank/DDBJ whole genome shotgun (WGS) entry which is preliminary data.</text>
</comment>
<dbReference type="EMBL" id="JAMDMX010000042">
    <property type="protein sequence ID" value="MCY9693902.1"/>
    <property type="molecule type" value="Genomic_DNA"/>
</dbReference>
<feature type="domain" description="Copper amine oxidase-like N-terminal" evidence="1">
    <location>
        <begin position="222"/>
        <end position="328"/>
    </location>
</feature>
<dbReference type="InterPro" id="IPR036582">
    <property type="entry name" value="Mao_N_sf"/>
</dbReference>
<evidence type="ECO:0000259" key="1">
    <source>
        <dbReference type="Pfam" id="PF07833"/>
    </source>
</evidence>
<dbReference type="Pfam" id="PF07833">
    <property type="entry name" value="Cu_amine_oxidN1"/>
    <property type="match status" value="1"/>
</dbReference>
<organism evidence="2 3">
    <name type="scientific">Paenibacillus alginolyticus</name>
    <dbReference type="NCBI Taxonomy" id="59839"/>
    <lineage>
        <taxon>Bacteria</taxon>
        <taxon>Bacillati</taxon>
        <taxon>Bacillota</taxon>
        <taxon>Bacilli</taxon>
        <taxon>Bacillales</taxon>
        <taxon>Paenibacillaceae</taxon>
        <taxon>Paenibacillus</taxon>
    </lineage>
</organism>
<dbReference type="RefSeq" id="WP_268615585.1">
    <property type="nucleotide sequence ID" value="NZ_JAMDMX010000042.1"/>
</dbReference>
<keyword evidence="3" id="KW-1185">Reference proteome</keyword>
<reference evidence="2 3" key="1">
    <citation type="submission" date="2022-05" db="EMBL/GenBank/DDBJ databases">
        <title>Genome Sequencing of Bee-Associated Microbes.</title>
        <authorList>
            <person name="Dunlap C."/>
        </authorList>
    </citation>
    <scope>NUCLEOTIDE SEQUENCE [LARGE SCALE GENOMIC DNA]</scope>
    <source>
        <strain evidence="2 3">NRRL B-14421</strain>
    </source>
</reference>
<dbReference type="Proteomes" id="UP001527099">
    <property type="component" value="Unassembled WGS sequence"/>
</dbReference>
<accession>A0ABT4GCI6</accession>
<gene>
    <name evidence="2" type="ORF">M5X19_13470</name>
</gene>